<dbReference type="Proteomes" id="UP001056120">
    <property type="component" value="Linkage Group LG16"/>
</dbReference>
<gene>
    <name evidence="1" type="ORF">L1987_48961</name>
</gene>
<reference evidence="1 2" key="2">
    <citation type="journal article" date="2022" name="Mol. Ecol. Resour.">
        <title>The genomes of chicory, endive, great burdock and yacon provide insights into Asteraceae paleo-polyploidization history and plant inulin production.</title>
        <authorList>
            <person name="Fan W."/>
            <person name="Wang S."/>
            <person name="Wang H."/>
            <person name="Wang A."/>
            <person name="Jiang F."/>
            <person name="Liu H."/>
            <person name="Zhao H."/>
            <person name="Xu D."/>
            <person name="Zhang Y."/>
        </authorList>
    </citation>
    <scope>NUCLEOTIDE SEQUENCE [LARGE SCALE GENOMIC DNA]</scope>
    <source>
        <strain evidence="2">cv. Yunnan</strain>
        <tissue evidence="1">Leaves</tissue>
    </source>
</reference>
<accession>A0ACB9FUB2</accession>
<proteinExistence type="predicted"/>
<keyword evidence="2" id="KW-1185">Reference proteome</keyword>
<reference evidence="2" key="1">
    <citation type="journal article" date="2022" name="Mol. Ecol. Resour.">
        <title>The genomes of chicory, endive, great burdock and yacon provide insights into Asteraceae palaeo-polyploidization history and plant inulin production.</title>
        <authorList>
            <person name="Fan W."/>
            <person name="Wang S."/>
            <person name="Wang H."/>
            <person name="Wang A."/>
            <person name="Jiang F."/>
            <person name="Liu H."/>
            <person name="Zhao H."/>
            <person name="Xu D."/>
            <person name="Zhang Y."/>
        </authorList>
    </citation>
    <scope>NUCLEOTIDE SEQUENCE [LARGE SCALE GENOMIC DNA]</scope>
    <source>
        <strain evidence="2">cv. Yunnan</strain>
    </source>
</reference>
<organism evidence="1 2">
    <name type="scientific">Smallanthus sonchifolius</name>
    <dbReference type="NCBI Taxonomy" id="185202"/>
    <lineage>
        <taxon>Eukaryota</taxon>
        <taxon>Viridiplantae</taxon>
        <taxon>Streptophyta</taxon>
        <taxon>Embryophyta</taxon>
        <taxon>Tracheophyta</taxon>
        <taxon>Spermatophyta</taxon>
        <taxon>Magnoliopsida</taxon>
        <taxon>eudicotyledons</taxon>
        <taxon>Gunneridae</taxon>
        <taxon>Pentapetalae</taxon>
        <taxon>asterids</taxon>
        <taxon>campanulids</taxon>
        <taxon>Asterales</taxon>
        <taxon>Asteraceae</taxon>
        <taxon>Asteroideae</taxon>
        <taxon>Heliantheae alliance</taxon>
        <taxon>Millerieae</taxon>
        <taxon>Smallanthus</taxon>
    </lineage>
</organism>
<dbReference type="EMBL" id="CM042033">
    <property type="protein sequence ID" value="KAI3774406.1"/>
    <property type="molecule type" value="Genomic_DNA"/>
</dbReference>
<evidence type="ECO:0000313" key="2">
    <source>
        <dbReference type="Proteomes" id="UP001056120"/>
    </source>
</evidence>
<comment type="caution">
    <text evidence="1">The sequence shown here is derived from an EMBL/GenBank/DDBJ whole genome shotgun (WGS) entry which is preliminary data.</text>
</comment>
<evidence type="ECO:0000313" key="1">
    <source>
        <dbReference type="EMBL" id="KAI3774406.1"/>
    </source>
</evidence>
<sequence>MTTCFSYNVCLSFRGEDTRKTFTDLLYAAPKQAGIRTFMDDDAIDQGKLLGPELKKAIHESAISIIVFSRNYASSGWCHDEVLTIIQEQERLSSKHEVVPVFYNVESSDVRNQTRSFEEAFGEYDNMMEAEIDHLKKNEWREKVKAWVISLRKTGMGMRGIGKTTLSKCIYNSNYHEYDGSCFLADIHETSNQYNGLLRLQTQLLSTILRSNKEEVIWNLDEGIVKVANALCNKKVLLILDDVTTRQKLIALLGPQQFYPGSKIIITNRHKWLLTVFKVHPMVHTIEELGLGDSNKLFSLYLERLALLDISGCRSLKDIPRLPRSLVSLKMYGCSNLGGVGRVQCLDSFSLSSLLVDIDVSGFNLFDNSFPDPPHACSEDSFDAYKRLMVKEVLSSMATRNRTFVFRRYRDALKSVRVPSGRSHVVPSSSGGGPVIEMTVLKQNRSYVPLSTDDPGTSNVGAPTVGLPPAWVDVSEELAANIQRARSEMADLAKAHAKALMPSFGDGKEDQHRIEALTHEVTDLLKRSEKRLRKLYADGPFEDSTIRKNVQRSLASDLQSLSVELRRKQSNYLKCLKQQKEGSDGVDLEMNLNGKHSIREYDGFDGMSFNKHQMAKLKKSEALTVEREKEIQQVAESVNELAQIMKDLSFLVIDQGTIIDRIDYNIQNVAVTVDEGLKQLQKAERNQKQGGMVMCATVLVIMCFVMLVLLILKGIIF</sequence>
<protein>
    <submittedName>
        <fullName evidence="1">Uncharacterized protein</fullName>
    </submittedName>
</protein>
<name>A0ACB9FUB2_9ASTR</name>